<accession>A0A0B7A823</accession>
<feature type="non-terminal residue" evidence="2">
    <location>
        <position position="1"/>
    </location>
</feature>
<reference evidence="2" key="1">
    <citation type="submission" date="2014-12" db="EMBL/GenBank/DDBJ databases">
        <title>Insight into the proteome of Arion vulgaris.</title>
        <authorList>
            <person name="Aradska J."/>
            <person name="Bulat T."/>
            <person name="Smidak R."/>
            <person name="Sarate P."/>
            <person name="Gangsoo J."/>
            <person name="Sialana F."/>
            <person name="Bilban M."/>
            <person name="Lubec G."/>
        </authorList>
    </citation>
    <scope>NUCLEOTIDE SEQUENCE</scope>
    <source>
        <tissue evidence="2">Skin</tissue>
    </source>
</reference>
<feature type="compositionally biased region" description="Polar residues" evidence="1">
    <location>
        <begin position="13"/>
        <end position="23"/>
    </location>
</feature>
<proteinExistence type="predicted"/>
<name>A0A0B7A823_9EUPU</name>
<protein>
    <submittedName>
        <fullName evidence="2">Uncharacterized protein</fullName>
    </submittedName>
</protein>
<evidence type="ECO:0000256" key="1">
    <source>
        <dbReference type="SAM" id="MobiDB-lite"/>
    </source>
</evidence>
<dbReference type="EMBL" id="HACG01030259">
    <property type="protein sequence ID" value="CEK77124.1"/>
    <property type="molecule type" value="Transcribed_RNA"/>
</dbReference>
<sequence length="84" mass="9075">LIIPIKVKMSGKKGTNVSSNANKPANAPRERPNYRIIENAFEQQDKKAVHDLTNTLTCKLGTARERVATAAASNASTNKAKPSK</sequence>
<dbReference type="AlphaFoldDB" id="A0A0B7A823"/>
<organism evidence="2">
    <name type="scientific">Arion vulgaris</name>
    <dbReference type="NCBI Taxonomy" id="1028688"/>
    <lineage>
        <taxon>Eukaryota</taxon>
        <taxon>Metazoa</taxon>
        <taxon>Spiralia</taxon>
        <taxon>Lophotrochozoa</taxon>
        <taxon>Mollusca</taxon>
        <taxon>Gastropoda</taxon>
        <taxon>Heterobranchia</taxon>
        <taxon>Euthyneura</taxon>
        <taxon>Panpulmonata</taxon>
        <taxon>Eupulmonata</taxon>
        <taxon>Stylommatophora</taxon>
        <taxon>Helicina</taxon>
        <taxon>Arionoidea</taxon>
        <taxon>Arionidae</taxon>
        <taxon>Arion</taxon>
    </lineage>
</organism>
<evidence type="ECO:0000313" key="2">
    <source>
        <dbReference type="EMBL" id="CEK77124.1"/>
    </source>
</evidence>
<gene>
    <name evidence="2" type="primary">ORF103138</name>
</gene>
<feature type="region of interest" description="Disordered" evidence="1">
    <location>
        <begin position="11"/>
        <end position="30"/>
    </location>
</feature>